<keyword evidence="4 5" id="KW-0472">Membrane</keyword>
<dbReference type="InterPro" id="IPR036259">
    <property type="entry name" value="MFS_trans_sf"/>
</dbReference>
<reference evidence="6 7" key="1">
    <citation type="journal article" date="2016" name="DNA Res.">
        <title>Genome sequence of Aspergillus luchuensis NBRC 4314.</title>
        <authorList>
            <person name="Yamada O."/>
            <person name="Machida M."/>
            <person name="Hosoyama A."/>
            <person name="Goto M."/>
            <person name="Takahashi T."/>
            <person name="Futagami T."/>
            <person name="Yamagata Y."/>
            <person name="Takeuchi M."/>
            <person name="Kobayashi T."/>
            <person name="Koike H."/>
            <person name="Abe K."/>
            <person name="Asai K."/>
            <person name="Arita M."/>
            <person name="Fujita N."/>
            <person name="Fukuda K."/>
            <person name="Higa K."/>
            <person name="Horikawa H."/>
            <person name="Ishikawa T."/>
            <person name="Jinno K."/>
            <person name="Kato Y."/>
            <person name="Kirimura K."/>
            <person name="Mizutani O."/>
            <person name="Nakasone K."/>
            <person name="Sano M."/>
            <person name="Shiraishi Y."/>
            <person name="Tsukahara M."/>
            <person name="Gomi K."/>
        </authorList>
    </citation>
    <scope>NUCLEOTIDE SEQUENCE [LARGE SCALE GENOMIC DNA]</scope>
    <source>
        <strain evidence="6 7">RIB 2604</strain>
    </source>
</reference>
<dbReference type="Pfam" id="PF07690">
    <property type="entry name" value="MFS_1"/>
    <property type="match status" value="1"/>
</dbReference>
<evidence type="ECO:0000256" key="5">
    <source>
        <dbReference type="SAM" id="Phobius"/>
    </source>
</evidence>
<dbReference type="PANTHER" id="PTHR23502:SF164">
    <property type="entry name" value="MAJOR FACILITATOR SUPERFAMILY (MFS) PROFILE DOMAIN-CONTAINING PROTEIN"/>
    <property type="match status" value="1"/>
</dbReference>
<evidence type="ECO:0000256" key="1">
    <source>
        <dbReference type="ARBA" id="ARBA00004141"/>
    </source>
</evidence>
<name>A0A146FBF1_ASPKA</name>
<dbReference type="Proteomes" id="UP000075230">
    <property type="component" value="Unassembled WGS sequence"/>
</dbReference>
<feature type="transmembrane region" description="Helical" evidence="5">
    <location>
        <begin position="367"/>
        <end position="391"/>
    </location>
</feature>
<dbReference type="GO" id="GO:0003676">
    <property type="term" value="F:nucleic acid binding"/>
    <property type="evidence" value="ECO:0007669"/>
    <property type="project" value="InterPro"/>
</dbReference>
<evidence type="ECO:0000256" key="4">
    <source>
        <dbReference type="ARBA" id="ARBA00023136"/>
    </source>
</evidence>
<accession>A0A146FBF1</accession>
<feature type="transmembrane region" description="Helical" evidence="5">
    <location>
        <begin position="155"/>
        <end position="175"/>
    </location>
</feature>
<dbReference type="VEuPathDB" id="FungiDB:ASPFODRAFT_216604"/>
<sequence length="472" mass="51948">MDDTTKKDVVYVEDIEEGGFVNTKGKVMGTVKITEGTVVYIPTPTADPQAIGVGRRIVLLVSTVVLVLGSVLCATAKTYEWHLGARMVLGLAAGQSEALIPMITQTNVLTCFPQEIFFLHERSKALMVQLAIQVSLTSVWTLFAGPIAQSITPEGWYGLGAGLAGALLLIALVLLPETKYDRPLTSYQETNSDPTSTTSDLKKNLGVEVCTVRPALDFERYTRRTWKSDMRLWVGEPQWTETWDVLRQTFELLFFPNVLWALLLNGLTIGVNVAIGTTYSTILANPPYNWPDSSASYINCGQIIVAIVALPLLGHGSDYLVKYFAKRNNGIHEPEIRIIPLIFPIIVGTFTAALYGQGGAHPYQYHWFIYAWTVAAYYFCFVGANIVGITYLLDSYPGRSGPLLVIICAFRGFISFGTSYAVSPFIELHGYDGAFGTYAALTAAFGLLGIPVFIWGKQIRRFTGRFAKNKAD</sequence>
<gene>
    <name evidence="6" type="ORF">RIB2604_01701150</name>
</gene>
<dbReference type="PANTHER" id="PTHR23502">
    <property type="entry name" value="MAJOR FACILITATOR SUPERFAMILY"/>
    <property type="match status" value="1"/>
</dbReference>
<dbReference type="EMBL" id="BCWF01000017">
    <property type="protein sequence ID" value="GAT22979.1"/>
    <property type="molecule type" value="Genomic_DNA"/>
</dbReference>
<feature type="transmembrane region" description="Helical" evidence="5">
    <location>
        <begin position="57"/>
        <end position="76"/>
    </location>
</feature>
<feature type="transmembrane region" description="Helical" evidence="5">
    <location>
        <begin position="435"/>
        <end position="455"/>
    </location>
</feature>
<proteinExistence type="predicted"/>
<feature type="transmembrane region" description="Helical" evidence="5">
    <location>
        <begin position="403"/>
        <end position="423"/>
    </location>
</feature>
<dbReference type="GO" id="GO:0005886">
    <property type="term" value="C:plasma membrane"/>
    <property type="evidence" value="ECO:0007669"/>
    <property type="project" value="TreeGrafter"/>
</dbReference>
<comment type="caution">
    <text evidence="6">The sequence shown here is derived from an EMBL/GenBank/DDBJ whole genome shotgun (WGS) entry which is preliminary data.</text>
</comment>
<keyword evidence="2 5" id="KW-0812">Transmembrane</keyword>
<dbReference type="Gene3D" id="1.20.1250.20">
    <property type="entry name" value="MFS general substrate transporter like domains"/>
    <property type="match status" value="1"/>
</dbReference>
<dbReference type="InterPro" id="IPR011701">
    <property type="entry name" value="MFS"/>
</dbReference>
<evidence type="ECO:0000256" key="2">
    <source>
        <dbReference type="ARBA" id="ARBA00022692"/>
    </source>
</evidence>
<dbReference type="GO" id="GO:0032259">
    <property type="term" value="P:methylation"/>
    <property type="evidence" value="ECO:0007669"/>
    <property type="project" value="InterPro"/>
</dbReference>
<protein>
    <submittedName>
        <fullName evidence="6">MFS transporter</fullName>
    </submittedName>
</protein>
<evidence type="ECO:0000313" key="6">
    <source>
        <dbReference type="EMBL" id="GAT22979.1"/>
    </source>
</evidence>
<dbReference type="InterPro" id="IPR002052">
    <property type="entry name" value="DNA_methylase_N6_adenine_CS"/>
</dbReference>
<feature type="transmembrane region" description="Helical" evidence="5">
    <location>
        <begin position="252"/>
        <end position="275"/>
    </location>
</feature>
<dbReference type="SUPFAM" id="SSF103473">
    <property type="entry name" value="MFS general substrate transporter"/>
    <property type="match status" value="1"/>
</dbReference>
<dbReference type="AlphaFoldDB" id="A0A146FBF1"/>
<feature type="transmembrane region" description="Helical" evidence="5">
    <location>
        <begin position="295"/>
        <end position="315"/>
    </location>
</feature>
<dbReference type="GO" id="GO:0008168">
    <property type="term" value="F:methyltransferase activity"/>
    <property type="evidence" value="ECO:0007669"/>
    <property type="project" value="InterPro"/>
</dbReference>
<evidence type="ECO:0000313" key="7">
    <source>
        <dbReference type="Proteomes" id="UP000075230"/>
    </source>
</evidence>
<feature type="transmembrane region" description="Helical" evidence="5">
    <location>
        <begin position="336"/>
        <end position="355"/>
    </location>
</feature>
<comment type="subcellular location">
    <subcellularLocation>
        <location evidence="1">Membrane</location>
        <topology evidence="1">Multi-pass membrane protein</topology>
    </subcellularLocation>
</comment>
<dbReference type="GO" id="GO:0022857">
    <property type="term" value="F:transmembrane transporter activity"/>
    <property type="evidence" value="ECO:0007669"/>
    <property type="project" value="InterPro"/>
</dbReference>
<keyword evidence="3 5" id="KW-1133">Transmembrane helix</keyword>
<dbReference type="PROSITE" id="PS00092">
    <property type="entry name" value="N6_MTASE"/>
    <property type="match status" value="1"/>
</dbReference>
<organism evidence="6 7">
    <name type="scientific">Aspergillus kawachii</name>
    <name type="common">White koji mold</name>
    <name type="synonym">Aspergillus awamori var. kawachi</name>
    <dbReference type="NCBI Taxonomy" id="1069201"/>
    <lineage>
        <taxon>Eukaryota</taxon>
        <taxon>Fungi</taxon>
        <taxon>Dikarya</taxon>
        <taxon>Ascomycota</taxon>
        <taxon>Pezizomycotina</taxon>
        <taxon>Eurotiomycetes</taxon>
        <taxon>Eurotiomycetidae</taxon>
        <taxon>Eurotiales</taxon>
        <taxon>Aspergillaceae</taxon>
        <taxon>Aspergillus</taxon>
        <taxon>Aspergillus subgen. Circumdati</taxon>
    </lineage>
</organism>
<evidence type="ECO:0000256" key="3">
    <source>
        <dbReference type="ARBA" id="ARBA00022989"/>
    </source>
</evidence>
<reference evidence="7" key="2">
    <citation type="submission" date="2016-02" db="EMBL/GenBank/DDBJ databases">
        <title>Genome sequencing of Aspergillus luchuensis NBRC 4314.</title>
        <authorList>
            <person name="Yamada O."/>
        </authorList>
    </citation>
    <scope>NUCLEOTIDE SEQUENCE [LARGE SCALE GENOMIC DNA]</scope>
    <source>
        <strain evidence="7">RIB 2604</strain>
    </source>
</reference>